<organism evidence="2 3">
    <name type="scientific">Mycteria americana</name>
    <name type="common">Wood stork</name>
    <dbReference type="NCBI Taxonomy" id="33587"/>
    <lineage>
        <taxon>Eukaryota</taxon>
        <taxon>Metazoa</taxon>
        <taxon>Chordata</taxon>
        <taxon>Craniata</taxon>
        <taxon>Vertebrata</taxon>
        <taxon>Euteleostomi</taxon>
        <taxon>Archelosauria</taxon>
        <taxon>Archosauria</taxon>
        <taxon>Dinosauria</taxon>
        <taxon>Saurischia</taxon>
        <taxon>Theropoda</taxon>
        <taxon>Coelurosauria</taxon>
        <taxon>Aves</taxon>
        <taxon>Neognathae</taxon>
        <taxon>Neoaves</taxon>
        <taxon>Aequornithes</taxon>
        <taxon>Ciconiiformes</taxon>
        <taxon>Ciconiidae</taxon>
        <taxon>Mycteria</taxon>
    </lineage>
</organism>
<name>A0AAN7NNY2_MYCAM</name>
<feature type="region of interest" description="Disordered" evidence="1">
    <location>
        <begin position="143"/>
        <end position="171"/>
    </location>
</feature>
<gene>
    <name evidence="2" type="ORF">QYF61_026664</name>
</gene>
<feature type="compositionally biased region" description="Basic and acidic residues" evidence="1">
    <location>
        <begin position="272"/>
        <end position="281"/>
    </location>
</feature>
<feature type="region of interest" description="Disordered" evidence="1">
    <location>
        <begin position="308"/>
        <end position="334"/>
    </location>
</feature>
<evidence type="ECO:0000313" key="3">
    <source>
        <dbReference type="Proteomes" id="UP001333110"/>
    </source>
</evidence>
<feature type="compositionally biased region" description="Basic and acidic residues" evidence="1">
    <location>
        <begin position="324"/>
        <end position="334"/>
    </location>
</feature>
<feature type="region of interest" description="Disordered" evidence="1">
    <location>
        <begin position="272"/>
        <end position="293"/>
    </location>
</feature>
<feature type="compositionally biased region" description="Polar residues" evidence="1">
    <location>
        <begin position="143"/>
        <end position="161"/>
    </location>
</feature>
<feature type="non-terminal residue" evidence="2">
    <location>
        <position position="334"/>
    </location>
</feature>
<dbReference type="EMBL" id="JAUNZN010000007">
    <property type="protein sequence ID" value="KAK4819190.1"/>
    <property type="molecule type" value="Genomic_DNA"/>
</dbReference>
<evidence type="ECO:0000256" key="1">
    <source>
        <dbReference type="SAM" id="MobiDB-lite"/>
    </source>
</evidence>
<feature type="compositionally biased region" description="Polar residues" evidence="1">
    <location>
        <begin position="198"/>
        <end position="210"/>
    </location>
</feature>
<dbReference type="AlphaFoldDB" id="A0AAN7NNY2"/>
<proteinExistence type="predicted"/>
<sequence length="334" mass="37567">MSQQCALVARKANSTLGCIRVQPADQGKSHPEAQRAGAFARLKEMALFSLTKRRLRGVLIAIYSYLIRDYREDQDNLFSEHKGRLKNDKHKLEHQKFRPDIRTTFLITRVIKHWNRLPREVLTNNHNITKCTQECTGHSVQVSVEPSSRSNRTHNQINQKPQPMYKNGIVRPRNDNSALLIADLGADTRSPPPAARSECSNKNLQESQDFPSHVGARWDPAQQRGAASDCSKLRSAATSSQGLFQQLGLARVHKWFKYRSCLASATSQACSPHERQSERVLRGPGSRGSAQCAGSGLLQESHLLMPPRLSWQSSETMKGSIPEWGRKEGREEGR</sequence>
<protein>
    <submittedName>
        <fullName evidence="2">Uncharacterized protein</fullName>
    </submittedName>
</protein>
<keyword evidence="3" id="KW-1185">Reference proteome</keyword>
<dbReference type="Proteomes" id="UP001333110">
    <property type="component" value="Unassembled WGS sequence"/>
</dbReference>
<accession>A0AAN7NNY2</accession>
<reference evidence="2 3" key="1">
    <citation type="journal article" date="2023" name="J. Hered.">
        <title>Chromosome-level genome of the wood stork (Mycteria americana) provides insight into avian chromosome evolution.</title>
        <authorList>
            <person name="Flamio R. Jr."/>
            <person name="Ramstad K.M."/>
        </authorList>
    </citation>
    <scope>NUCLEOTIDE SEQUENCE [LARGE SCALE GENOMIC DNA]</scope>
    <source>
        <strain evidence="2">JAX WOST 10</strain>
    </source>
</reference>
<comment type="caution">
    <text evidence="2">The sequence shown here is derived from an EMBL/GenBank/DDBJ whole genome shotgun (WGS) entry which is preliminary data.</text>
</comment>
<evidence type="ECO:0000313" key="2">
    <source>
        <dbReference type="EMBL" id="KAK4819190.1"/>
    </source>
</evidence>
<feature type="region of interest" description="Disordered" evidence="1">
    <location>
        <begin position="185"/>
        <end position="227"/>
    </location>
</feature>